<reference evidence="2" key="2">
    <citation type="journal article" date="2023" name="IMA Fungus">
        <title>Comparative genomic study of the Penicillium genus elucidates a diverse pangenome and 15 lateral gene transfer events.</title>
        <authorList>
            <person name="Petersen C."/>
            <person name="Sorensen T."/>
            <person name="Nielsen M.R."/>
            <person name="Sondergaard T.E."/>
            <person name="Sorensen J.L."/>
            <person name="Fitzpatrick D.A."/>
            <person name="Frisvad J.C."/>
            <person name="Nielsen K.L."/>
        </authorList>
    </citation>
    <scope>NUCLEOTIDE SEQUENCE</scope>
    <source>
        <strain evidence="2">IBT 30069</strain>
    </source>
</reference>
<sequence length="355" mass="39920">MESPSPALLRQAKKLRFFQGVMSGLDRYLSFPLPPRPALDLTIPTTISNHPGSISLYIYTAPGKDPIPITSTSKPRPVLINFHGGGFSIGHAIDDARWAHAVLKAHEDSFVVSVNYRLAPEHPFPIPMEDCVDAIIWLWEHARSYNLDRNRFVLCGNSAGGNLALTVPLRLYEELEKRDRRDTKADIILRCSIAFYPSVDWTRTRDERDATNPVAAERGMIPPSIFEFFDKSYLVPENLPKTEDGKVDMGHPYLSPGLTPTNLLLAAFPGSVAIYTCGWDQLLVEGDALRERICKFVDEGRMKHCGGFMVEDAIHGFDKRPTFCVGSPEREKMFADAIEQLGIMWRCEHEDSEDD</sequence>
<dbReference type="PANTHER" id="PTHR23024">
    <property type="entry name" value="ARYLACETAMIDE DEACETYLASE"/>
    <property type="match status" value="1"/>
</dbReference>
<dbReference type="EMBL" id="JAPQKH010000006">
    <property type="protein sequence ID" value="KAJ5093884.1"/>
    <property type="molecule type" value="Genomic_DNA"/>
</dbReference>
<feature type="domain" description="Alpha/beta hydrolase fold-3" evidence="1">
    <location>
        <begin position="79"/>
        <end position="295"/>
    </location>
</feature>
<dbReference type="Proteomes" id="UP001149165">
    <property type="component" value="Unassembled WGS sequence"/>
</dbReference>
<dbReference type="AlphaFoldDB" id="A0A9W9K5J0"/>
<proteinExistence type="predicted"/>
<evidence type="ECO:0000259" key="1">
    <source>
        <dbReference type="Pfam" id="PF07859"/>
    </source>
</evidence>
<evidence type="ECO:0000313" key="2">
    <source>
        <dbReference type="EMBL" id="KAJ5093884.1"/>
    </source>
</evidence>
<dbReference type="OrthoDB" id="433474at2759"/>
<dbReference type="GO" id="GO:0017000">
    <property type="term" value="P:antibiotic biosynthetic process"/>
    <property type="evidence" value="ECO:0007669"/>
    <property type="project" value="UniProtKB-ARBA"/>
</dbReference>
<dbReference type="PANTHER" id="PTHR23024:SF600">
    <property type="entry name" value="PUTATIVE (AFU_ORTHOLOGUE AFUA_1G02580)-RELATED"/>
    <property type="match status" value="1"/>
</dbReference>
<dbReference type="Pfam" id="PF07859">
    <property type="entry name" value="Abhydrolase_3"/>
    <property type="match status" value="1"/>
</dbReference>
<keyword evidence="3" id="KW-1185">Reference proteome</keyword>
<dbReference type="SUPFAM" id="SSF53474">
    <property type="entry name" value="alpha/beta-Hydrolases"/>
    <property type="match status" value="1"/>
</dbReference>
<dbReference type="GO" id="GO:0072330">
    <property type="term" value="P:monocarboxylic acid biosynthetic process"/>
    <property type="evidence" value="ECO:0007669"/>
    <property type="project" value="UniProtKB-ARBA"/>
</dbReference>
<reference evidence="2" key="1">
    <citation type="submission" date="2022-11" db="EMBL/GenBank/DDBJ databases">
        <authorList>
            <person name="Petersen C."/>
        </authorList>
    </citation>
    <scope>NUCLEOTIDE SEQUENCE</scope>
    <source>
        <strain evidence="2">IBT 30069</strain>
    </source>
</reference>
<protein>
    <recommendedName>
        <fullName evidence="1">Alpha/beta hydrolase fold-3 domain-containing protein</fullName>
    </recommendedName>
</protein>
<organism evidence="2 3">
    <name type="scientific">Penicillium angulare</name>
    <dbReference type="NCBI Taxonomy" id="116970"/>
    <lineage>
        <taxon>Eukaryota</taxon>
        <taxon>Fungi</taxon>
        <taxon>Dikarya</taxon>
        <taxon>Ascomycota</taxon>
        <taxon>Pezizomycotina</taxon>
        <taxon>Eurotiomycetes</taxon>
        <taxon>Eurotiomycetidae</taxon>
        <taxon>Eurotiales</taxon>
        <taxon>Aspergillaceae</taxon>
        <taxon>Penicillium</taxon>
    </lineage>
</organism>
<accession>A0A9W9K5J0</accession>
<dbReference type="InterPro" id="IPR029058">
    <property type="entry name" value="AB_hydrolase_fold"/>
</dbReference>
<dbReference type="Gene3D" id="3.40.50.1820">
    <property type="entry name" value="alpha/beta hydrolase"/>
    <property type="match status" value="1"/>
</dbReference>
<evidence type="ECO:0000313" key="3">
    <source>
        <dbReference type="Proteomes" id="UP001149165"/>
    </source>
</evidence>
<gene>
    <name evidence="2" type="ORF">N7456_009745</name>
</gene>
<comment type="caution">
    <text evidence="2">The sequence shown here is derived from an EMBL/GenBank/DDBJ whole genome shotgun (WGS) entry which is preliminary data.</text>
</comment>
<dbReference type="InterPro" id="IPR013094">
    <property type="entry name" value="AB_hydrolase_3"/>
</dbReference>
<dbReference type="InterPro" id="IPR050466">
    <property type="entry name" value="Carboxylest/Gibb_receptor"/>
</dbReference>
<dbReference type="GO" id="GO:0016787">
    <property type="term" value="F:hydrolase activity"/>
    <property type="evidence" value="ECO:0007669"/>
    <property type="project" value="InterPro"/>
</dbReference>
<name>A0A9W9K5J0_9EURO</name>